<accession>A0AAP3BBC7</accession>
<name>A0AAP3BBC7_9BACT</name>
<dbReference type="Proteomes" id="UP001209344">
    <property type="component" value="Unassembled WGS sequence"/>
</dbReference>
<gene>
    <name evidence="1" type="ORF">ONT16_05780</name>
</gene>
<dbReference type="EMBL" id="JAPDVK010000001">
    <property type="protein sequence ID" value="MCW4127770.1"/>
    <property type="molecule type" value="Genomic_DNA"/>
</dbReference>
<dbReference type="AlphaFoldDB" id="A0AAP3BBC7"/>
<proteinExistence type="predicted"/>
<reference evidence="1" key="1">
    <citation type="submission" date="2022-11" db="EMBL/GenBank/DDBJ databases">
        <title>Genomic repertoires linked with pathogenic potency of arthritogenic Prevotella copri isolated from the gut of rheumatoid arthritis patients.</title>
        <authorList>
            <person name="Nii T."/>
            <person name="Maeda Y."/>
            <person name="Motooka D."/>
            <person name="Naito M."/>
            <person name="Matsumoto Y."/>
            <person name="Ogawa T."/>
            <person name="Oguro-Igashira E."/>
            <person name="Kishikawa T."/>
            <person name="Yamashita M."/>
            <person name="Koizumi S."/>
            <person name="Kurakawa T."/>
            <person name="Okumura R."/>
            <person name="Kayama H."/>
            <person name="Murakami M."/>
            <person name="Sakaguchi T."/>
            <person name="Das B."/>
            <person name="Nakamura S."/>
            <person name="Okada Y."/>
            <person name="Kumanogoh A."/>
            <person name="Takeda K."/>
        </authorList>
    </citation>
    <scope>NUCLEOTIDE SEQUENCE</scope>
    <source>
        <strain evidence="1">F3-75</strain>
    </source>
</reference>
<dbReference type="RefSeq" id="WP_264965711.1">
    <property type="nucleotide sequence ID" value="NZ_JAPDVK010000001.1"/>
</dbReference>
<evidence type="ECO:0008006" key="3">
    <source>
        <dbReference type="Google" id="ProtNLM"/>
    </source>
</evidence>
<comment type="caution">
    <text evidence="1">The sequence shown here is derived from an EMBL/GenBank/DDBJ whole genome shotgun (WGS) entry which is preliminary data.</text>
</comment>
<evidence type="ECO:0000313" key="1">
    <source>
        <dbReference type="EMBL" id="MCW4127770.1"/>
    </source>
</evidence>
<sequence>MTENDRDLNDRIHKYMYTYTSWGSLLVMSKLPIIILKNLIYSIECFDIQNIIIIFARNISGDIMCNIKYYIDETAAYFGNMLGEKVALEPADKDLLEGIPMNVSSRFSFYKGCIFGQHILMACLKDGDSVPPAQLKKQLDIIHRQTQLFVVLITPCISSYNKVRLVAQKVNFVIPNRQMYLPSLLLDIKPDRKVGLDLKETIPPFAQCLLLYHLQIESLVGTSGYGLSDKFGVSYATANKSLRWLVSKDLIKLEGTKTKTVQIDISNRELWNKALPMLVSPIEQLYYTDAILEGQQTSGVNALASYTMLNEESRQCWAVTKKELKTLAIVTDKQFGENEIQVWKYNPKILSTEGVVDKLSLYLSLKDNEDERIQIELERLINEMSW</sequence>
<organism evidence="1 2">
    <name type="scientific">Segatella copri</name>
    <dbReference type="NCBI Taxonomy" id="165179"/>
    <lineage>
        <taxon>Bacteria</taxon>
        <taxon>Pseudomonadati</taxon>
        <taxon>Bacteroidota</taxon>
        <taxon>Bacteroidia</taxon>
        <taxon>Bacteroidales</taxon>
        <taxon>Prevotellaceae</taxon>
        <taxon>Segatella</taxon>
    </lineage>
</organism>
<protein>
    <recommendedName>
        <fullName evidence="3">MarR family transcriptional regulator</fullName>
    </recommendedName>
</protein>
<evidence type="ECO:0000313" key="2">
    <source>
        <dbReference type="Proteomes" id="UP001209344"/>
    </source>
</evidence>